<evidence type="ECO:0000256" key="5">
    <source>
        <dbReference type="HAMAP-Rule" id="MF_01260"/>
    </source>
</evidence>
<comment type="function">
    <text evidence="5">The physiological role of BioH is to remove the methyl group introduced by BioC when the pimeloyl moiety is complete. It allows to synthesize pimeloyl-ACP via the fatty acid synthetic pathway through the hydrolysis of the ester bonds of pimeloyl-ACP esters.</text>
</comment>
<evidence type="ECO:0000313" key="7">
    <source>
        <dbReference type="EMBL" id="CAL1328953.1"/>
    </source>
</evidence>
<dbReference type="Pfam" id="PF00561">
    <property type="entry name" value="Abhydrolase_1"/>
    <property type="match status" value="1"/>
</dbReference>
<dbReference type="EC" id="3.1.1.85" evidence="5"/>
<dbReference type="RefSeq" id="WP_341765015.1">
    <property type="nucleotide sequence ID" value="NZ_OZ034688.1"/>
</dbReference>
<dbReference type="InterPro" id="IPR050266">
    <property type="entry name" value="AB_hydrolase_sf"/>
</dbReference>
<dbReference type="EMBL" id="OZ034688">
    <property type="protein sequence ID" value="CAL1328953.1"/>
    <property type="molecule type" value="Genomic_DNA"/>
</dbReference>
<evidence type="ECO:0000256" key="1">
    <source>
        <dbReference type="ARBA" id="ARBA00022487"/>
    </source>
</evidence>
<dbReference type="Proteomes" id="UP001497533">
    <property type="component" value="Chromosome"/>
</dbReference>
<keyword evidence="1 5" id="KW-0719">Serine esterase</keyword>
<sequence>MTNLYWRIIGKGKQNIILLHGWGLNSQVWNTIIPKISSRFRIYLIDLPGYGVNYNFSPMNVSSIANIIWENAPKDSIWLGWSFGGLVASRIAIDHYKHIKGLITVASSPYFISDKNGWPGISKEVISNFENQLIMNYKHTIEHFLMLQTFGTLNSQKDIYILKNAIIEQPIPTVENLSAGIKSLRTEDLRKELKNISVPFLRIYGYLDSLVPRKVSILLDNMYPKSSSIIMRDSAHAPFISHPDEFSKYICNF</sequence>
<feature type="active site" description="Nucleophile" evidence="5">
    <location>
        <position position="82"/>
    </location>
</feature>
<dbReference type="NCBIfam" id="TIGR01738">
    <property type="entry name" value="bioH"/>
    <property type="match status" value="1"/>
</dbReference>
<dbReference type="InterPro" id="IPR029058">
    <property type="entry name" value="AB_hydrolase_fold"/>
</dbReference>
<dbReference type="PANTHER" id="PTHR43798:SF31">
    <property type="entry name" value="AB HYDROLASE SUPERFAMILY PROTEIN YCLE"/>
    <property type="match status" value="1"/>
</dbReference>
<dbReference type="GO" id="GO:0090499">
    <property type="term" value="F:pimelyl-[acyl-carrier protein] methyl ester esterase activity"/>
    <property type="evidence" value="ECO:0007669"/>
    <property type="project" value="UniProtKB-EC"/>
</dbReference>
<dbReference type="HAMAP" id="MF_01260">
    <property type="entry name" value="Carboxylester"/>
    <property type="match status" value="1"/>
</dbReference>
<protein>
    <recommendedName>
        <fullName evidence="5">Pimeloyl-[acyl-carrier protein] methyl ester esterase</fullName>
        <ecNumber evidence="5">3.1.1.85</ecNumber>
    </recommendedName>
    <alternativeName>
        <fullName evidence="5">Biotin synthesis protein BioH</fullName>
    </alternativeName>
    <alternativeName>
        <fullName evidence="5">Carboxylesterase BioH</fullName>
    </alternativeName>
</protein>
<accession>A0ABM9NNA5</accession>
<dbReference type="SUPFAM" id="SSF53474">
    <property type="entry name" value="alpha/beta-Hydrolases"/>
    <property type="match status" value="1"/>
</dbReference>
<feature type="active site" evidence="5">
    <location>
        <position position="208"/>
    </location>
</feature>
<dbReference type="InterPro" id="IPR000073">
    <property type="entry name" value="AB_hydrolase_1"/>
</dbReference>
<gene>
    <name evidence="5 7" type="primary">bioH</name>
    <name evidence="7" type="ORF">PRHACTZTBTEA_013</name>
</gene>
<reference evidence="7" key="1">
    <citation type="submission" date="2024-04" db="EMBL/GenBank/DDBJ databases">
        <authorList>
            <person name="Manzano-Marin A."/>
            <person name="Manzano-Marin A."/>
            <person name="Alejandro Manzano Marin A."/>
        </authorList>
    </citation>
    <scope>NUCLEOTIDE SEQUENCE [LARGE SCALE GENOMIC DNA]</scope>
    <source>
        <strain evidence="7">TABTEA</strain>
    </source>
</reference>
<evidence type="ECO:0000256" key="2">
    <source>
        <dbReference type="ARBA" id="ARBA00022490"/>
    </source>
</evidence>
<evidence type="ECO:0000256" key="4">
    <source>
        <dbReference type="ARBA" id="ARBA00022801"/>
    </source>
</evidence>
<comment type="caution">
    <text evidence="5">Lacks conserved residue(s) required for the propagation of feature annotation.</text>
</comment>
<feature type="binding site" evidence="5">
    <location>
        <begin position="144"/>
        <end position="148"/>
    </location>
    <ligand>
        <name>substrate</name>
    </ligand>
</feature>
<comment type="catalytic activity">
    <reaction evidence="5">
        <text>6-carboxyhexanoyl-[ACP] methyl ester + H2O = 6-carboxyhexanoyl-[ACP] + methanol + H(+)</text>
        <dbReference type="Rhea" id="RHEA:42700"/>
        <dbReference type="Rhea" id="RHEA-COMP:9955"/>
        <dbReference type="Rhea" id="RHEA-COMP:10186"/>
        <dbReference type="ChEBI" id="CHEBI:15377"/>
        <dbReference type="ChEBI" id="CHEBI:15378"/>
        <dbReference type="ChEBI" id="CHEBI:17790"/>
        <dbReference type="ChEBI" id="CHEBI:78846"/>
        <dbReference type="ChEBI" id="CHEBI:82735"/>
        <dbReference type="EC" id="3.1.1.85"/>
    </reaction>
</comment>
<evidence type="ECO:0000259" key="6">
    <source>
        <dbReference type="Pfam" id="PF00561"/>
    </source>
</evidence>
<keyword evidence="4 5" id="KW-0378">Hydrolase</keyword>
<dbReference type="InterPro" id="IPR010076">
    <property type="entry name" value="BioH"/>
</dbReference>
<feature type="binding site" evidence="5">
    <location>
        <position position="236"/>
    </location>
    <ligand>
        <name>substrate</name>
    </ligand>
</feature>
<keyword evidence="8" id="KW-1185">Reference proteome</keyword>
<keyword evidence="3 5" id="KW-0093">Biotin biosynthesis</keyword>
<proteinExistence type="inferred from homology"/>
<dbReference type="Gene3D" id="3.40.50.1820">
    <property type="entry name" value="alpha/beta hydrolase"/>
    <property type="match status" value="1"/>
</dbReference>
<dbReference type="PANTHER" id="PTHR43798">
    <property type="entry name" value="MONOACYLGLYCEROL LIPASE"/>
    <property type="match status" value="1"/>
</dbReference>
<comment type="subcellular location">
    <subcellularLocation>
        <location evidence="5">Cytoplasm</location>
    </subcellularLocation>
</comment>
<organism evidence="7 8">
    <name type="scientific">Candidatus Providencia siddallii</name>
    <dbReference type="NCBI Taxonomy" id="1715285"/>
    <lineage>
        <taxon>Bacteria</taxon>
        <taxon>Pseudomonadati</taxon>
        <taxon>Pseudomonadota</taxon>
        <taxon>Gammaproteobacteria</taxon>
        <taxon>Enterobacterales</taxon>
        <taxon>Morganellaceae</taxon>
        <taxon>Providencia</taxon>
    </lineage>
</organism>
<comment type="similarity">
    <text evidence="5">Belongs to the AB hydrolase superfamily. Carboxylesterase BioH family.</text>
</comment>
<comment type="subunit">
    <text evidence="5">Monomer.</text>
</comment>
<evidence type="ECO:0000313" key="8">
    <source>
        <dbReference type="Proteomes" id="UP001497533"/>
    </source>
</evidence>
<feature type="active site" evidence="5">
    <location>
        <position position="236"/>
    </location>
</feature>
<comment type="pathway">
    <text evidence="5">Cofactor biosynthesis; biotin biosynthesis.</text>
</comment>
<evidence type="ECO:0000256" key="3">
    <source>
        <dbReference type="ARBA" id="ARBA00022756"/>
    </source>
</evidence>
<name>A0ABM9NNA5_9GAMM</name>
<keyword evidence="2 5" id="KW-0963">Cytoplasm</keyword>
<feature type="domain" description="AB hydrolase-1" evidence="6">
    <location>
        <begin position="16"/>
        <end position="243"/>
    </location>
</feature>
<feature type="binding site" evidence="5">
    <location>
        <position position="22"/>
    </location>
    <ligand>
        <name>substrate</name>
    </ligand>
</feature>